<evidence type="ECO:0000313" key="2">
    <source>
        <dbReference type="EMBL" id="MEW9806612.1"/>
    </source>
</evidence>
<evidence type="ECO:0000313" key="3">
    <source>
        <dbReference type="Proteomes" id="UP001556196"/>
    </source>
</evidence>
<organism evidence="2 3">
    <name type="scientific">Mesorhizobium marinum</name>
    <dbReference type="NCBI Taxonomy" id="3228790"/>
    <lineage>
        <taxon>Bacteria</taxon>
        <taxon>Pseudomonadati</taxon>
        <taxon>Pseudomonadota</taxon>
        <taxon>Alphaproteobacteria</taxon>
        <taxon>Hyphomicrobiales</taxon>
        <taxon>Phyllobacteriaceae</taxon>
        <taxon>Mesorhizobium</taxon>
    </lineage>
</organism>
<keyword evidence="3" id="KW-1185">Reference proteome</keyword>
<feature type="region of interest" description="Disordered" evidence="1">
    <location>
        <begin position="56"/>
        <end position="230"/>
    </location>
</feature>
<dbReference type="PROSITE" id="PS51257">
    <property type="entry name" value="PROKAR_LIPOPROTEIN"/>
    <property type="match status" value="1"/>
</dbReference>
<proteinExistence type="predicted"/>
<dbReference type="RefSeq" id="WP_367723746.1">
    <property type="nucleotide sequence ID" value="NZ_JBFOCH010000016.1"/>
</dbReference>
<feature type="compositionally biased region" description="Low complexity" evidence="1">
    <location>
        <begin position="132"/>
        <end position="144"/>
    </location>
</feature>
<name>A0ABV3QZU6_9HYPH</name>
<protein>
    <recommendedName>
        <fullName evidence="4">Lipoprotein</fullName>
    </recommendedName>
</protein>
<comment type="caution">
    <text evidence="2">The sequence shown here is derived from an EMBL/GenBank/DDBJ whole genome shotgun (WGS) entry which is preliminary data.</text>
</comment>
<feature type="compositionally biased region" description="Basic and acidic residues" evidence="1">
    <location>
        <begin position="202"/>
        <end position="216"/>
    </location>
</feature>
<accession>A0ABV3QZU6</accession>
<dbReference type="EMBL" id="JBFOCI010000003">
    <property type="protein sequence ID" value="MEW9806612.1"/>
    <property type="molecule type" value="Genomic_DNA"/>
</dbReference>
<sequence>MKNRNSGRVVAVAPLVVSGLLVSGCMSSPTYGTGVSQNEQLTTDLSSMFSLKPKKQFASDYTPRPELVKPTKGTTDLPAPQENIVTADASQWPESPEQRRARIRADATENRDTAGWSPEVINDLSVDKSSNKPKFGSSSRSSESGVAPAGGGEDLNKKGAQFKQELAMTKQGSPTVRRTLSEPPLDYRKPAESAPTDELGEDEFKKQRRLKAEARKASGSKSWKDLIPWL</sequence>
<gene>
    <name evidence="2" type="ORF">ABUE31_11515</name>
</gene>
<evidence type="ECO:0000256" key="1">
    <source>
        <dbReference type="SAM" id="MobiDB-lite"/>
    </source>
</evidence>
<feature type="compositionally biased region" description="Basic and acidic residues" evidence="1">
    <location>
        <begin position="96"/>
        <end position="112"/>
    </location>
</feature>
<dbReference type="Proteomes" id="UP001556196">
    <property type="component" value="Unassembled WGS sequence"/>
</dbReference>
<reference evidence="2 3" key="1">
    <citation type="submission" date="2024-06" db="EMBL/GenBank/DDBJ databases">
        <authorList>
            <person name="Tuo L."/>
        </authorList>
    </citation>
    <scope>NUCLEOTIDE SEQUENCE [LARGE SCALE GENOMIC DNA]</scope>
    <source>
        <strain evidence="2 3">ZMM04-5</strain>
    </source>
</reference>
<evidence type="ECO:0008006" key="4">
    <source>
        <dbReference type="Google" id="ProtNLM"/>
    </source>
</evidence>